<dbReference type="PROSITE" id="PS51257">
    <property type="entry name" value="PROKAR_LIPOPROTEIN"/>
    <property type="match status" value="1"/>
</dbReference>
<organism evidence="7 8">
    <name type="scientific">Shuttleworthella satelles DSM 14600</name>
    <dbReference type="NCBI Taxonomy" id="626523"/>
    <lineage>
        <taxon>Bacteria</taxon>
        <taxon>Bacillati</taxon>
        <taxon>Bacillota</taxon>
        <taxon>Clostridia</taxon>
        <taxon>Lachnospirales</taxon>
        <taxon>Lachnospiraceae</taxon>
        <taxon>Shuttleworthella</taxon>
    </lineage>
</organism>
<keyword evidence="4 5" id="KW-0732">Signal</keyword>
<comment type="similarity">
    <text evidence="2">Belongs to the bacterial solute-binding protein 8 family.</text>
</comment>
<gene>
    <name evidence="7" type="ORF">GCWU000342_00084</name>
</gene>
<name>C4G8B7_9FIRM</name>
<dbReference type="Gene3D" id="3.40.50.1980">
    <property type="entry name" value="Nitrogenase molybdenum iron protein domain"/>
    <property type="match status" value="2"/>
</dbReference>
<evidence type="ECO:0000256" key="4">
    <source>
        <dbReference type="ARBA" id="ARBA00022729"/>
    </source>
</evidence>
<dbReference type="GO" id="GO:1901678">
    <property type="term" value="P:iron coordination entity transport"/>
    <property type="evidence" value="ECO:0007669"/>
    <property type="project" value="UniProtKB-ARBA"/>
</dbReference>
<proteinExistence type="inferred from homology"/>
<feature type="chain" id="PRO_5038870602" evidence="5">
    <location>
        <begin position="16"/>
        <end position="319"/>
    </location>
</feature>
<dbReference type="RefSeq" id="WP_006905131.1">
    <property type="nucleotide sequence ID" value="NZ_GG665866.1"/>
</dbReference>
<comment type="subcellular location">
    <subcellularLocation>
        <location evidence="1">Cell envelope</location>
    </subcellularLocation>
</comment>
<dbReference type="PROSITE" id="PS50983">
    <property type="entry name" value="FE_B12_PBP"/>
    <property type="match status" value="1"/>
</dbReference>
<dbReference type="AlphaFoldDB" id="C4G8B7"/>
<dbReference type="InterPro" id="IPR051313">
    <property type="entry name" value="Bact_iron-sidero_bind"/>
</dbReference>
<keyword evidence="8" id="KW-1185">Reference proteome</keyword>
<dbReference type="GO" id="GO:0030288">
    <property type="term" value="C:outer membrane-bounded periplasmic space"/>
    <property type="evidence" value="ECO:0007669"/>
    <property type="project" value="TreeGrafter"/>
</dbReference>
<dbReference type="Pfam" id="PF01497">
    <property type="entry name" value="Peripla_BP_2"/>
    <property type="match status" value="1"/>
</dbReference>
<comment type="caution">
    <text evidence="7">The sequence shown here is derived from an EMBL/GenBank/DDBJ whole genome shotgun (WGS) entry which is preliminary data.</text>
</comment>
<dbReference type="Proteomes" id="UP000003494">
    <property type="component" value="Unassembled WGS sequence"/>
</dbReference>
<evidence type="ECO:0000259" key="6">
    <source>
        <dbReference type="PROSITE" id="PS50983"/>
    </source>
</evidence>
<evidence type="ECO:0000256" key="5">
    <source>
        <dbReference type="SAM" id="SignalP"/>
    </source>
</evidence>
<sequence length="319" mass="34616">MRVLLALAMSAILLAGCGKPAGQQAVNQEAAKQDREVTFQDSLGHEITVKNPKKVAVLMGSFVDVWQSAGGTVSATVKDSWTNPNLKLGNDVVNLGDQYHPNLEQLISEKPDFIIGSSKFDAQTGLYDQLKQAGIPAAFFKVDSFDDYLSMLKIMTDITGRADLYEQNGIKVQEQIAQVKKRADGSHPRVLVIRVASSGAIKVMGSNEIVLGEILKDLGAENVADKDSSIKGDFSMEAVVASNPDDIFATTMGSDTDKAKRAVEKTLSSDPAWQSLTAVKQGKFHMMDKFLYQIKPNANWGKAYEGVADILFPKQEGSK</sequence>
<protein>
    <submittedName>
        <fullName evidence="7">Periplasmic binding protein</fullName>
    </submittedName>
</protein>
<dbReference type="HOGENOM" id="CLU_038034_2_3_9"/>
<accession>C4G8B7</accession>
<dbReference type="PANTHER" id="PTHR30532:SF1">
    <property type="entry name" value="IRON(3+)-HYDROXAMATE-BINDING PROTEIN FHUD"/>
    <property type="match status" value="1"/>
</dbReference>
<reference evidence="7" key="1">
    <citation type="submission" date="2009-04" db="EMBL/GenBank/DDBJ databases">
        <authorList>
            <person name="Weinstock G."/>
            <person name="Sodergren E."/>
            <person name="Clifton S."/>
            <person name="Fulton L."/>
            <person name="Fulton B."/>
            <person name="Courtney L."/>
            <person name="Fronick C."/>
            <person name="Harrison M."/>
            <person name="Strong C."/>
            <person name="Farmer C."/>
            <person name="Delahaunty K."/>
            <person name="Markovic C."/>
            <person name="Hall O."/>
            <person name="Minx P."/>
            <person name="Tomlinson C."/>
            <person name="Mitreva M."/>
            <person name="Nelson J."/>
            <person name="Hou S."/>
            <person name="Wollam A."/>
            <person name="Pepin K.H."/>
            <person name="Johnson M."/>
            <person name="Bhonagiri V."/>
            <person name="Nash W.E."/>
            <person name="Warren W."/>
            <person name="Chinwalla A."/>
            <person name="Mardis E.R."/>
            <person name="Wilson R.K."/>
        </authorList>
    </citation>
    <scope>NUCLEOTIDE SEQUENCE [LARGE SCALE GENOMIC DNA]</scope>
    <source>
        <strain evidence="7">DSM 14600</strain>
    </source>
</reference>
<evidence type="ECO:0000313" key="7">
    <source>
        <dbReference type="EMBL" id="EEP28743.1"/>
    </source>
</evidence>
<dbReference type="eggNOG" id="COG0614">
    <property type="taxonomic scope" value="Bacteria"/>
</dbReference>
<feature type="domain" description="Fe/B12 periplasmic-binding" evidence="6">
    <location>
        <begin position="54"/>
        <end position="315"/>
    </location>
</feature>
<keyword evidence="3" id="KW-0813">Transport</keyword>
<evidence type="ECO:0000256" key="1">
    <source>
        <dbReference type="ARBA" id="ARBA00004196"/>
    </source>
</evidence>
<dbReference type="SUPFAM" id="SSF53807">
    <property type="entry name" value="Helical backbone' metal receptor"/>
    <property type="match status" value="1"/>
</dbReference>
<dbReference type="InterPro" id="IPR002491">
    <property type="entry name" value="ABC_transptr_periplasmic_BD"/>
</dbReference>
<dbReference type="EMBL" id="ACIP02000001">
    <property type="protein sequence ID" value="EEP28743.1"/>
    <property type="molecule type" value="Genomic_DNA"/>
</dbReference>
<evidence type="ECO:0000256" key="3">
    <source>
        <dbReference type="ARBA" id="ARBA00022448"/>
    </source>
</evidence>
<feature type="signal peptide" evidence="5">
    <location>
        <begin position="1"/>
        <end position="15"/>
    </location>
</feature>
<evidence type="ECO:0000256" key="2">
    <source>
        <dbReference type="ARBA" id="ARBA00008814"/>
    </source>
</evidence>
<evidence type="ECO:0000313" key="8">
    <source>
        <dbReference type="Proteomes" id="UP000003494"/>
    </source>
</evidence>
<dbReference type="STRING" id="626523.GCWU000342_00084"/>
<dbReference type="PANTHER" id="PTHR30532">
    <property type="entry name" value="IRON III DICITRATE-BINDING PERIPLASMIC PROTEIN"/>
    <property type="match status" value="1"/>
</dbReference>